<dbReference type="InterPro" id="IPR029058">
    <property type="entry name" value="AB_hydrolase_fold"/>
</dbReference>
<keyword evidence="3" id="KW-1185">Reference proteome</keyword>
<proteinExistence type="predicted"/>
<sequence>MSAAPAAPVTSRVPGRDGVEVAVHRWGSPGDRPPVVLQHGFAADSLRNWRDSGVVAALLAEGREVAAVDARGHGASDKPHDPARYGERAMAGDLASVADALGLEQFDLAGYSMGGIVSLVLAGTDRRVRRLVVGGIGAGVVERGGLDTRAVRTTALAAALETDDPASIPDPMAAAFRTFADSTGADRLALAAHVRAVNAEPLPLGKIAAPTLVVAGDADPLAARPQVLADAIPGARLVTVPGDHLGAVSTPVFVGALVGFLGDDGGA</sequence>
<dbReference type="InterPro" id="IPR000073">
    <property type="entry name" value="AB_hydrolase_1"/>
</dbReference>
<protein>
    <submittedName>
        <fullName evidence="2">Alpha/beta fold hydrolase</fullName>
    </submittedName>
</protein>
<feature type="domain" description="AB hydrolase-1" evidence="1">
    <location>
        <begin position="33"/>
        <end position="132"/>
    </location>
</feature>
<gene>
    <name evidence="2" type="ORF">RM425_17370</name>
</gene>
<comment type="caution">
    <text evidence="2">The sequence shown here is derived from an EMBL/GenBank/DDBJ whole genome shotgun (WGS) entry which is preliminary data.</text>
</comment>
<accession>A0ABU2KBW1</accession>
<dbReference type="PANTHER" id="PTHR43798:SF33">
    <property type="entry name" value="HYDROLASE, PUTATIVE (AFU_ORTHOLOGUE AFUA_2G14860)-RELATED"/>
    <property type="match status" value="1"/>
</dbReference>
<organism evidence="2 3">
    <name type="scientific">Blastococcus goldschmidtiae</name>
    <dbReference type="NCBI Taxonomy" id="3075546"/>
    <lineage>
        <taxon>Bacteria</taxon>
        <taxon>Bacillati</taxon>
        <taxon>Actinomycetota</taxon>
        <taxon>Actinomycetes</taxon>
        <taxon>Geodermatophilales</taxon>
        <taxon>Geodermatophilaceae</taxon>
        <taxon>Blastococcus</taxon>
    </lineage>
</organism>
<dbReference type="InterPro" id="IPR050266">
    <property type="entry name" value="AB_hydrolase_sf"/>
</dbReference>
<dbReference type="PRINTS" id="PR00111">
    <property type="entry name" value="ABHYDROLASE"/>
</dbReference>
<dbReference type="RefSeq" id="WP_311346477.1">
    <property type="nucleotide sequence ID" value="NZ_JAVREI010000015.1"/>
</dbReference>
<dbReference type="SUPFAM" id="SSF53474">
    <property type="entry name" value="alpha/beta-Hydrolases"/>
    <property type="match status" value="1"/>
</dbReference>
<keyword evidence="2" id="KW-0378">Hydrolase</keyword>
<evidence type="ECO:0000313" key="2">
    <source>
        <dbReference type="EMBL" id="MDT0277672.1"/>
    </source>
</evidence>
<name>A0ABU2KBW1_9ACTN</name>
<evidence type="ECO:0000313" key="3">
    <source>
        <dbReference type="Proteomes" id="UP001183222"/>
    </source>
</evidence>
<dbReference type="Gene3D" id="3.40.50.1820">
    <property type="entry name" value="alpha/beta hydrolase"/>
    <property type="match status" value="1"/>
</dbReference>
<evidence type="ECO:0000259" key="1">
    <source>
        <dbReference type="Pfam" id="PF00561"/>
    </source>
</evidence>
<reference evidence="3" key="1">
    <citation type="submission" date="2023-07" db="EMBL/GenBank/DDBJ databases">
        <title>30 novel species of actinomycetes from the DSMZ collection.</title>
        <authorList>
            <person name="Nouioui I."/>
        </authorList>
    </citation>
    <scope>NUCLEOTIDE SEQUENCE [LARGE SCALE GENOMIC DNA]</scope>
    <source>
        <strain evidence="3">DSM 46792</strain>
    </source>
</reference>
<dbReference type="Pfam" id="PF00561">
    <property type="entry name" value="Abhydrolase_1"/>
    <property type="match status" value="1"/>
</dbReference>
<dbReference type="GO" id="GO:0016787">
    <property type="term" value="F:hydrolase activity"/>
    <property type="evidence" value="ECO:0007669"/>
    <property type="project" value="UniProtKB-KW"/>
</dbReference>
<dbReference type="EMBL" id="JAVREI010000015">
    <property type="protein sequence ID" value="MDT0277672.1"/>
    <property type="molecule type" value="Genomic_DNA"/>
</dbReference>
<dbReference type="PANTHER" id="PTHR43798">
    <property type="entry name" value="MONOACYLGLYCEROL LIPASE"/>
    <property type="match status" value="1"/>
</dbReference>
<dbReference type="Proteomes" id="UP001183222">
    <property type="component" value="Unassembled WGS sequence"/>
</dbReference>